<keyword evidence="1" id="KW-0732">Signal</keyword>
<feature type="signal peptide" evidence="1">
    <location>
        <begin position="1"/>
        <end position="20"/>
    </location>
</feature>
<reference evidence="3" key="1">
    <citation type="submission" date="2025-08" db="UniProtKB">
        <authorList>
            <consortium name="RefSeq"/>
        </authorList>
    </citation>
    <scope>IDENTIFICATION</scope>
    <source>
        <tissue evidence="3">Muscle</tissue>
    </source>
</reference>
<name>A0ABM1BY08_LIMPO</name>
<keyword evidence="2" id="KW-1185">Reference proteome</keyword>
<protein>
    <submittedName>
        <fullName evidence="3">Uncharacterized protein LOC106474683</fullName>
    </submittedName>
</protein>
<feature type="chain" id="PRO_5046373785" evidence="1">
    <location>
        <begin position="21"/>
        <end position="105"/>
    </location>
</feature>
<evidence type="ECO:0000313" key="3">
    <source>
        <dbReference type="RefSeq" id="XP_013790828.1"/>
    </source>
</evidence>
<dbReference type="Proteomes" id="UP000694941">
    <property type="component" value="Unplaced"/>
</dbReference>
<gene>
    <name evidence="3" type="primary">LOC106474683</name>
</gene>
<proteinExistence type="predicted"/>
<dbReference type="GeneID" id="106474683"/>
<organism evidence="2 3">
    <name type="scientific">Limulus polyphemus</name>
    <name type="common">Atlantic horseshoe crab</name>
    <dbReference type="NCBI Taxonomy" id="6850"/>
    <lineage>
        <taxon>Eukaryota</taxon>
        <taxon>Metazoa</taxon>
        <taxon>Ecdysozoa</taxon>
        <taxon>Arthropoda</taxon>
        <taxon>Chelicerata</taxon>
        <taxon>Merostomata</taxon>
        <taxon>Xiphosura</taxon>
        <taxon>Limulidae</taxon>
        <taxon>Limulus</taxon>
    </lineage>
</organism>
<accession>A0ABM1BY08</accession>
<evidence type="ECO:0000256" key="1">
    <source>
        <dbReference type="SAM" id="SignalP"/>
    </source>
</evidence>
<sequence>MLEIMMRLAVTLCILAVVYTLPLSTALYIKRSPDQNTVCSRSTPCGWGVYDVHSRLVQFYMKGPCYCPNGTRCVRTTDALLIYSFVYHCRPLSRPAEHVWPEYEE</sequence>
<evidence type="ECO:0000313" key="2">
    <source>
        <dbReference type="Proteomes" id="UP000694941"/>
    </source>
</evidence>
<dbReference type="RefSeq" id="XP_013790828.1">
    <property type="nucleotide sequence ID" value="XM_013935374.2"/>
</dbReference>